<protein>
    <submittedName>
        <fullName evidence="6">NlpC/P60 family protein</fullName>
    </submittedName>
</protein>
<organism evidence="6 7">
    <name type="scientific">Camelimonas fluminis</name>
    <dbReference type="NCBI Taxonomy" id="1576911"/>
    <lineage>
        <taxon>Bacteria</taxon>
        <taxon>Pseudomonadati</taxon>
        <taxon>Pseudomonadota</taxon>
        <taxon>Alphaproteobacteria</taxon>
        <taxon>Hyphomicrobiales</taxon>
        <taxon>Chelatococcaceae</taxon>
        <taxon>Camelimonas</taxon>
    </lineage>
</organism>
<dbReference type="Gene3D" id="3.90.1720.10">
    <property type="entry name" value="endopeptidase domain like (from Nostoc punctiforme)"/>
    <property type="match status" value="1"/>
</dbReference>
<dbReference type="SUPFAM" id="SSF50044">
    <property type="entry name" value="SH3-domain"/>
    <property type="match status" value="1"/>
</dbReference>
<dbReference type="SUPFAM" id="SSF54001">
    <property type="entry name" value="Cysteine proteinases"/>
    <property type="match status" value="1"/>
</dbReference>
<evidence type="ECO:0000256" key="1">
    <source>
        <dbReference type="ARBA" id="ARBA00007074"/>
    </source>
</evidence>
<dbReference type="PROSITE" id="PS51935">
    <property type="entry name" value="NLPC_P60"/>
    <property type="match status" value="1"/>
</dbReference>
<dbReference type="InterPro" id="IPR051794">
    <property type="entry name" value="PG_Endopeptidase_C40"/>
</dbReference>
<comment type="similarity">
    <text evidence="1">Belongs to the peptidase C40 family.</text>
</comment>
<keyword evidence="7" id="KW-1185">Reference proteome</keyword>
<evidence type="ECO:0000256" key="3">
    <source>
        <dbReference type="ARBA" id="ARBA00022801"/>
    </source>
</evidence>
<dbReference type="PANTHER" id="PTHR47359">
    <property type="entry name" value="PEPTIDOGLYCAN DL-ENDOPEPTIDASE CWLO"/>
    <property type="match status" value="1"/>
</dbReference>
<dbReference type="InterPro" id="IPR038765">
    <property type="entry name" value="Papain-like_cys_pep_sf"/>
</dbReference>
<dbReference type="RefSeq" id="WP_191319744.1">
    <property type="nucleotide sequence ID" value="NZ_BNCG01000010.1"/>
</dbReference>
<dbReference type="InterPro" id="IPR041382">
    <property type="entry name" value="SH3_16"/>
</dbReference>
<gene>
    <name evidence="6" type="ORF">ACFONL_00705</name>
</gene>
<accession>A0ABV7UC11</accession>
<name>A0ABV7UC11_9HYPH</name>
<dbReference type="Proteomes" id="UP001595704">
    <property type="component" value="Unassembled WGS sequence"/>
</dbReference>
<dbReference type="EMBL" id="JBHRYC010000006">
    <property type="protein sequence ID" value="MFC3635919.1"/>
    <property type="molecule type" value="Genomic_DNA"/>
</dbReference>
<dbReference type="Pfam" id="PF00877">
    <property type="entry name" value="NLPC_P60"/>
    <property type="match status" value="1"/>
</dbReference>
<evidence type="ECO:0000256" key="4">
    <source>
        <dbReference type="ARBA" id="ARBA00022807"/>
    </source>
</evidence>
<keyword evidence="4" id="KW-0788">Thiol protease</keyword>
<dbReference type="InterPro" id="IPR036028">
    <property type="entry name" value="SH3-like_dom_sf"/>
</dbReference>
<reference evidence="7" key="1">
    <citation type="journal article" date="2019" name="Int. J. Syst. Evol. Microbiol.">
        <title>The Global Catalogue of Microorganisms (GCM) 10K type strain sequencing project: providing services to taxonomists for standard genome sequencing and annotation.</title>
        <authorList>
            <consortium name="The Broad Institute Genomics Platform"/>
            <consortium name="The Broad Institute Genome Sequencing Center for Infectious Disease"/>
            <person name="Wu L."/>
            <person name="Ma J."/>
        </authorList>
    </citation>
    <scope>NUCLEOTIDE SEQUENCE [LARGE SCALE GENOMIC DNA]</scope>
    <source>
        <strain evidence="7">KCTC 42282</strain>
    </source>
</reference>
<keyword evidence="3" id="KW-0378">Hydrolase</keyword>
<feature type="domain" description="NlpC/P60" evidence="5">
    <location>
        <begin position="184"/>
        <end position="310"/>
    </location>
</feature>
<dbReference type="PANTHER" id="PTHR47359:SF3">
    <property type="entry name" value="NLP_P60 DOMAIN-CONTAINING PROTEIN-RELATED"/>
    <property type="match status" value="1"/>
</dbReference>
<evidence type="ECO:0000313" key="6">
    <source>
        <dbReference type="EMBL" id="MFC3635919.1"/>
    </source>
</evidence>
<keyword evidence="2" id="KW-0645">Protease</keyword>
<dbReference type="InterPro" id="IPR000064">
    <property type="entry name" value="NLP_P60_dom"/>
</dbReference>
<evidence type="ECO:0000256" key="2">
    <source>
        <dbReference type="ARBA" id="ARBA00022670"/>
    </source>
</evidence>
<sequence>MSARDPRLTPARPDLAAESLRGEIPAPRYAAPRRMVVRAYAASVRRAPRRDAPLDTEALHGEAVDVYDMDDEGWAWGQLLVDGYVGYLPADDLIAAEAAPTHRVVAPRTFIYPVPDIKAPPLGALPLAASVTGVAAAAGAEAMAKSAVAGAAAARFVRLAQGNTQGNAQEGGYVYAAHLALQTAQAGGDHASVAEKLVGAPYLWGGRSSLGLDCSALVQLSLLTVGKTCPRDSDMQAAEVGAALPAEALEALTRGDLVFWRGHVGMMLDQRTLVHANGHHMQVAIEPLAAAIARIADAGGGPVTALRAVS</sequence>
<dbReference type="Pfam" id="PF18348">
    <property type="entry name" value="SH3_16"/>
    <property type="match status" value="1"/>
</dbReference>
<comment type="caution">
    <text evidence="6">The sequence shown here is derived from an EMBL/GenBank/DDBJ whole genome shotgun (WGS) entry which is preliminary data.</text>
</comment>
<proteinExistence type="inferred from homology"/>
<evidence type="ECO:0000259" key="5">
    <source>
        <dbReference type="PROSITE" id="PS51935"/>
    </source>
</evidence>
<evidence type="ECO:0000313" key="7">
    <source>
        <dbReference type="Proteomes" id="UP001595704"/>
    </source>
</evidence>